<keyword evidence="7 14" id="KW-0812">Transmembrane</keyword>
<comment type="catalytic activity">
    <reaction evidence="1">
        <text>ATP + protein L-histidine = ADP + protein N-phospho-L-histidine.</text>
        <dbReference type="EC" id="2.7.13.3"/>
    </reaction>
</comment>
<dbReference type="AlphaFoldDB" id="A0A6H2GTM1"/>
<feature type="transmembrane region" description="Helical" evidence="14">
    <location>
        <begin position="42"/>
        <end position="67"/>
    </location>
</feature>
<evidence type="ECO:0000256" key="1">
    <source>
        <dbReference type="ARBA" id="ARBA00000085"/>
    </source>
</evidence>
<dbReference type="PROSITE" id="PS50109">
    <property type="entry name" value="HIS_KIN"/>
    <property type="match status" value="1"/>
</dbReference>
<dbReference type="InterPro" id="IPR003594">
    <property type="entry name" value="HATPase_dom"/>
</dbReference>
<keyword evidence="12" id="KW-0902">Two-component regulatory system</keyword>
<evidence type="ECO:0000256" key="11">
    <source>
        <dbReference type="ARBA" id="ARBA00022989"/>
    </source>
</evidence>
<dbReference type="PANTHER" id="PTHR34220">
    <property type="entry name" value="SENSOR HISTIDINE KINASE YPDA"/>
    <property type="match status" value="1"/>
</dbReference>
<keyword evidence="13 14" id="KW-0472">Membrane</keyword>
<evidence type="ECO:0000256" key="10">
    <source>
        <dbReference type="ARBA" id="ARBA00022840"/>
    </source>
</evidence>
<dbReference type="GO" id="GO:0005524">
    <property type="term" value="F:ATP binding"/>
    <property type="evidence" value="ECO:0007669"/>
    <property type="project" value="UniProtKB-KW"/>
</dbReference>
<dbReference type="PANTHER" id="PTHR34220:SF7">
    <property type="entry name" value="SENSOR HISTIDINE KINASE YPDA"/>
    <property type="match status" value="1"/>
</dbReference>
<feature type="domain" description="Histidine kinase" evidence="15">
    <location>
        <begin position="457"/>
        <end position="582"/>
    </location>
</feature>
<evidence type="ECO:0000313" key="17">
    <source>
        <dbReference type="Proteomes" id="UP000502136"/>
    </source>
</evidence>
<gene>
    <name evidence="16" type="ORF">HGI30_03595</name>
</gene>
<evidence type="ECO:0000256" key="2">
    <source>
        <dbReference type="ARBA" id="ARBA00004651"/>
    </source>
</evidence>
<evidence type="ECO:0000256" key="9">
    <source>
        <dbReference type="ARBA" id="ARBA00022777"/>
    </source>
</evidence>
<accession>A0A6H2GTM1</accession>
<feature type="transmembrane region" description="Helical" evidence="14">
    <location>
        <begin position="87"/>
        <end position="109"/>
    </location>
</feature>
<dbReference type="GO" id="GO:0005886">
    <property type="term" value="C:plasma membrane"/>
    <property type="evidence" value="ECO:0007669"/>
    <property type="project" value="UniProtKB-SubCell"/>
</dbReference>
<keyword evidence="11 14" id="KW-1133">Transmembrane helix</keyword>
<keyword evidence="9 16" id="KW-0418">Kinase</keyword>
<dbReference type="Proteomes" id="UP000502136">
    <property type="component" value="Chromosome"/>
</dbReference>
<evidence type="ECO:0000256" key="5">
    <source>
        <dbReference type="ARBA" id="ARBA00022553"/>
    </source>
</evidence>
<keyword evidence="5" id="KW-0597">Phosphoprotein</keyword>
<dbReference type="InterPro" id="IPR011620">
    <property type="entry name" value="Sig_transdc_His_kinase_LytS_TM"/>
</dbReference>
<dbReference type="SUPFAM" id="SSF55874">
    <property type="entry name" value="ATPase domain of HSP90 chaperone/DNA topoisomerase II/histidine kinase"/>
    <property type="match status" value="1"/>
</dbReference>
<sequence>MVHLLPLMLERVGLLLIIVFLLSRMKSFRQIIRHEHRLKDKLLLIAIFGVFGIVSNYTGIKISGGLVATEPWQTAVDPDSAIANTRVLGVALGGLLGGPLVGLGAGLVAGLHRMSLGGFTAYACGFSTIFAGIVTGLLGPRLRRAGKRMTGWAVVIGIVMECIQMGLILLLARPLDTALQLVEVIALPMIVINGFGTLLFMLFIQSILQESERTSALQTYKALHIADLTLPFFRRGLNVRSSREVAAIMLRETTADAISITDRETVLAHAGAASDHHIPLQSLSTQLTRNVLEHGTLLKAKSREAIQCEHEGCPLRAAIVLPLRVHGQTAGTLKLYFTDPLQMDLVEQELAEGLSRLFSTQLELAEAENLSRLLKDAEVKALQAQVHPHFLFNAINTISALVRTDPETARKLLLQLGVFFRSNLQGARQMLIPLRSELEHVEAYLTLEKARFPGRYDVSVDIEPELATVLVPPFTLQPLVENAIRHAFGPALKGKRPYRVAVSAIREGERMRLKTEDNGVGIEPERLASIGIEPVESAAGTGTALHNIRTRIEEIYQGEASFEIISRPGEGTTVVLAVPVRSQAQSGGEPYAESLSRRG</sequence>
<dbReference type="KEGG" id="palr:HGI30_03595"/>
<dbReference type="GO" id="GO:0000155">
    <property type="term" value="F:phosphorelay sensor kinase activity"/>
    <property type="evidence" value="ECO:0007669"/>
    <property type="project" value="InterPro"/>
</dbReference>
<keyword evidence="17" id="KW-1185">Reference proteome</keyword>
<evidence type="ECO:0000256" key="8">
    <source>
        <dbReference type="ARBA" id="ARBA00022741"/>
    </source>
</evidence>
<dbReference type="EC" id="2.7.13.3" evidence="3"/>
<evidence type="ECO:0000256" key="14">
    <source>
        <dbReference type="SAM" id="Phobius"/>
    </source>
</evidence>
<dbReference type="SUPFAM" id="SSF55781">
    <property type="entry name" value="GAF domain-like"/>
    <property type="match status" value="1"/>
</dbReference>
<dbReference type="Pfam" id="PF02518">
    <property type="entry name" value="HATPase_c"/>
    <property type="match status" value="1"/>
</dbReference>
<evidence type="ECO:0000259" key="15">
    <source>
        <dbReference type="PROSITE" id="PS50109"/>
    </source>
</evidence>
<evidence type="ECO:0000256" key="13">
    <source>
        <dbReference type="ARBA" id="ARBA00023136"/>
    </source>
</evidence>
<reference evidence="16 17" key="1">
    <citation type="submission" date="2020-04" db="EMBL/GenBank/DDBJ databases">
        <title>Novel Paenibacillus strain UniB2 isolated from commercial digestive syrup.</title>
        <authorList>
            <person name="Thorat V."/>
            <person name="Kirdat K."/>
            <person name="Tiwarekar B."/>
            <person name="Yadav A."/>
        </authorList>
    </citation>
    <scope>NUCLEOTIDE SEQUENCE [LARGE SCALE GENOMIC DNA]</scope>
    <source>
        <strain evidence="16 17">UniB2</strain>
    </source>
</reference>
<evidence type="ECO:0000256" key="3">
    <source>
        <dbReference type="ARBA" id="ARBA00012438"/>
    </source>
</evidence>
<comment type="subcellular location">
    <subcellularLocation>
        <location evidence="2">Cell membrane</location>
        <topology evidence="2">Multi-pass membrane protein</topology>
    </subcellularLocation>
</comment>
<feature type="transmembrane region" description="Helical" evidence="14">
    <location>
        <begin position="116"/>
        <end position="139"/>
    </location>
</feature>
<dbReference type="GO" id="GO:0071555">
    <property type="term" value="P:cell wall organization"/>
    <property type="evidence" value="ECO:0007669"/>
    <property type="project" value="InterPro"/>
</dbReference>
<dbReference type="InterPro" id="IPR036890">
    <property type="entry name" value="HATPase_C_sf"/>
</dbReference>
<dbReference type="RefSeq" id="WP_168906402.1">
    <property type="nucleotide sequence ID" value="NZ_CP051428.1"/>
</dbReference>
<feature type="transmembrane region" description="Helical" evidence="14">
    <location>
        <begin position="184"/>
        <end position="204"/>
    </location>
</feature>
<dbReference type="InterPro" id="IPR003018">
    <property type="entry name" value="GAF"/>
</dbReference>
<keyword evidence="8" id="KW-0547">Nucleotide-binding</keyword>
<dbReference type="Pfam" id="PF13492">
    <property type="entry name" value="GAF_3"/>
    <property type="match status" value="1"/>
</dbReference>
<keyword evidence="6" id="KW-0808">Transferase</keyword>
<organism evidence="16 17">
    <name type="scientific">Paenibacillus albicereus</name>
    <dbReference type="NCBI Taxonomy" id="2726185"/>
    <lineage>
        <taxon>Bacteria</taxon>
        <taxon>Bacillati</taxon>
        <taxon>Bacillota</taxon>
        <taxon>Bacilli</taxon>
        <taxon>Bacillales</taxon>
        <taxon>Paenibacillaceae</taxon>
        <taxon>Paenibacillus</taxon>
    </lineage>
</organism>
<dbReference type="Gene3D" id="3.30.450.40">
    <property type="match status" value="1"/>
</dbReference>
<protein>
    <recommendedName>
        <fullName evidence="3">histidine kinase</fullName>
        <ecNumber evidence="3">2.7.13.3</ecNumber>
    </recommendedName>
</protein>
<evidence type="ECO:0000256" key="12">
    <source>
        <dbReference type="ARBA" id="ARBA00023012"/>
    </source>
</evidence>
<feature type="transmembrane region" description="Helical" evidence="14">
    <location>
        <begin position="6"/>
        <end position="22"/>
    </location>
</feature>
<evidence type="ECO:0000256" key="4">
    <source>
        <dbReference type="ARBA" id="ARBA00022475"/>
    </source>
</evidence>
<dbReference type="InterPro" id="IPR005467">
    <property type="entry name" value="His_kinase_dom"/>
</dbReference>
<evidence type="ECO:0000313" key="16">
    <source>
        <dbReference type="EMBL" id="QJC50747.1"/>
    </source>
</evidence>
<dbReference type="Gene3D" id="3.30.565.10">
    <property type="entry name" value="Histidine kinase-like ATPase, C-terminal domain"/>
    <property type="match status" value="1"/>
</dbReference>
<dbReference type="InterPro" id="IPR010559">
    <property type="entry name" value="Sig_transdc_His_kin_internal"/>
</dbReference>
<dbReference type="EMBL" id="CP051428">
    <property type="protein sequence ID" value="QJC50747.1"/>
    <property type="molecule type" value="Genomic_DNA"/>
</dbReference>
<feature type="transmembrane region" description="Helical" evidence="14">
    <location>
        <begin position="151"/>
        <end position="172"/>
    </location>
</feature>
<keyword evidence="10" id="KW-0067">ATP-binding</keyword>
<evidence type="ECO:0000256" key="7">
    <source>
        <dbReference type="ARBA" id="ARBA00022692"/>
    </source>
</evidence>
<dbReference type="InterPro" id="IPR050640">
    <property type="entry name" value="Bact_2-comp_sensor_kinase"/>
</dbReference>
<dbReference type="Pfam" id="PF07694">
    <property type="entry name" value="5TM-5TMR_LYT"/>
    <property type="match status" value="1"/>
</dbReference>
<dbReference type="InterPro" id="IPR029016">
    <property type="entry name" value="GAF-like_dom_sf"/>
</dbReference>
<name>A0A6H2GTM1_9BACL</name>
<dbReference type="Pfam" id="PF06580">
    <property type="entry name" value="His_kinase"/>
    <property type="match status" value="1"/>
</dbReference>
<proteinExistence type="predicted"/>
<evidence type="ECO:0000256" key="6">
    <source>
        <dbReference type="ARBA" id="ARBA00022679"/>
    </source>
</evidence>
<keyword evidence="4" id="KW-1003">Cell membrane</keyword>